<evidence type="ECO:0000256" key="1">
    <source>
        <dbReference type="ARBA" id="ARBA00004496"/>
    </source>
</evidence>
<evidence type="ECO:0000259" key="7">
    <source>
        <dbReference type="PROSITE" id="PS50937"/>
    </source>
</evidence>
<dbReference type="Pfam" id="PF00376">
    <property type="entry name" value="MerR"/>
    <property type="match status" value="1"/>
</dbReference>
<reference evidence="8 9" key="1">
    <citation type="submission" date="2021-10" db="EMBL/GenBank/DDBJ databases">
        <title>Draft genome of Aestuariibacter halophilus JC2043.</title>
        <authorList>
            <person name="Emsley S.A."/>
            <person name="Pfannmuller K.M."/>
            <person name="Ushijima B."/>
            <person name="Saw J.H."/>
            <person name="Videau P."/>
        </authorList>
    </citation>
    <scope>NUCLEOTIDE SEQUENCE [LARGE SCALE GENOMIC DNA]</scope>
    <source>
        <strain evidence="8 9">JC2043</strain>
    </source>
</reference>
<dbReference type="InterPro" id="IPR047057">
    <property type="entry name" value="MerR_fam"/>
</dbReference>
<dbReference type="SUPFAM" id="SSF46955">
    <property type="entry name" value="Putative DNA-binding domain"/>
    <property type="match status" value="1"/>
</dbReference>
<evidence type="ECO:0000256" key="6">
    <source>
        <dbReference type="SAM" id="Coils"/>
    </source>
</evidence>
<keyword evidence="9" id="KW-1185">Reference proteome</keyword>
<keyword evidence="5" id="KW-0804">Transcription</keyword>
<dbReference type="PRINTS" id="PR00040">
    <property type="entry name" value="HTHMERR"/>
</dbReference>
<dbReference type="Proteomes" id="UP001520878">
    <property type="component" value="Unassembled WGS sequence"/>
</dbReference>
<dbReference type="PROSITE" id="PS00552">
    <property type="entry name" value="HTH_MERR_1"/>
    <property type="match status" value="1"/>
</dbReference>
<feature type="domain" description="HTH merR-type" evidence="7">
    <location>
        <begin position="1"/>
        <end position="73"/>
    </location>
</feature>
<keyword evidence="3" id="KW-0805">Transcription regulation</keyword>
<organism evidence="8 9">
    <name type="scientific">Fluctibacter halophilus</name>
    <dbReference type="NCBI Taxonomy" id="226011"/>
    <lineage>
        <taxon>Bacteria</taxon>
        <taxon>Pseudomonadati</taxon>
        <taxon>Pseudomonadota</taxon>
        <taxon>Gammaproteobacteria</taxon>
        <taxon>Alteromonadales</taxon>
        <taxon>Alteromonadaceae</taxon>
        <taxon>Fluctibacter</taxon>
    </lineage>
</organism>
<proteinExistence type="predicted"/>
<evidence type="ECO:0000313" key="9">
    <source>
        <dbReference type="Proteomes" id="UP001520878"/>
    </source>
</evidence>
<dbReference type="InterPro" id="IPR015358">
    <property type="entry name" value="Tscrpt_reg_MerR_DNA-bd"/>
</dbReference>
<dbReference type="InterPro" id="IPR009061">
    <property type="entry name" value="DNA-bd_dom_put_sf"/>
</dbReference>
<protein>
    <submittedName>
        <fullName evidence="8">Cu(I)-responsive transcriptional regulator</fullName>
    </submittedName>
</protein>
<dbReference type="PANTHER" id="PTHR30204:SF94">
    <property type="entry name" value="HEAVY METAL-DEPENDENT TRANSCRIPTIONAL REGULATOR HI_0293-RELATED"/>
    <property type="match status" value="1"/>
</dbReference>
<dbReference type="SMART" id="SM00422">
    <property type="entry name" value="HTH_MERR"/>
    <property type="match status" value="1"/>
</dbReference>
<name>A0ABS8G7Z4_9ALTE</name>
<dbReference type="NCBIfam" id="TIGR02044">
    <property type="entry name" value="CueR"/>
    <property type="match status" value="1"/>
</dbReference>
<evidence type="ECO:0000256" key="3">
    <source>
        <dbReference type="ARBA" id="ARBA00023015"/>
    </source>
</evidence>
<keyword evidence="6" id="KW-0175">Coiled coil</keyword>
<dbReference type="Pfam" id="PF09278">
    <property type="entry name" value="MerR-DNA-bind"/>
    <property type="match status" value="1"/>
</dbReference>
<dbReference type="RefSeq" id="WP_229159988.1">
    <property type="nucleotide sequence ID" value="NZ_JAJEWP010000002.1"/>
</dbReference>
<comment type="subcellular location">
    <subcellularLocation>
        <location evidence="1">Cytoplasm</location>
    </subcellularLocation>
</comment>
<evidence type="ECO:0000256" key="2">
    <source>
        <dbReference type="ARBA" id="ARBA00022490"/>
    </source>
</evidence>
<gene>
    <name evidence="8" type="primary">cueR</name>
    <name evidence="8" type="ORF">LJ739_09875</name>
</gene>
<dbReference type="EMBL" id="JAJEWP010000002">
    <property type="protein sequence ID" value="MCC2616548.1"/>
    <property type="molecule type" value="Genomic_DNA"/>
</dbReference>
<dbReference type="PROSITE" id="PS50937">
    <property type="entry name" value="HTH_MERR_2"/>
    <property type="match status" value="1"/>
</dbReference>
<evidence type="ECO:0000256" key="4">
    <source>
        <dbReference type="ARBA" id="ARBA00023125"/>
    </source>
</evidence>
<dbReference type="Gene3D" id="1.10.1660.10">
    <property type="match status" value="1"/>
</dbReference>
<accession>A0ABS8G7Z4</accession>
<comment type="caution">
    <text evidence="8">The sequence shown here is derived from an EMBL/GenBank/DDBJ whole genome shotgun (WGS) entry which is preliminary data.</text>
</comment>
<evidence type="ECO:0000256" key="5">
    <source>
        <dbReference type="ARBA" id="ARBA00023163"/>
    </source>
</evidence>
<evidence type="ECO:0000313" key="8">
    <source>
        <dbReference type="EMBL" id="MCC2616548.1"/>
    </source>
</evidence>
<dbReference type="PANTHER" id="PTHR30204">
    <property type="entry name" value="REDOX-CYCLING DRUG-SENSING TRANSCRIPTIONAL ACTIVATOR SOXR"/>
    <property type="match status" value="1"/>
</dbReference>
<sequence length="137" mass="15641">MTDWLTIGEAAEQTGLSAKQIRHYEARGLVRDAHRSDAGYRLYDCHQVQQLTLIRQARYLGFSLREIDALLQLWADPTRASKDVKALAERHRQAIRQRITELQQLEKTLSALEADCRGDDDPDCAILASLTDPEHRT</sequence>
<dbReference type="InterPro" id="IPR011789">
    <property type="entry name" value="CueR"/>
</dbReference>
<feature type="coiled-coil region" evidence="6">
    <location>
        <begin position="85"/>
        <end position="115"/>
    </location>
</feature>
<keyword evidence="2" id="KW-0963">Cytoplasm</keyword>
<dbReference type="InterPro" id="IPR000551">
    <property type="entry name" value="MerR-type_HTH_dom"/>
</dbReference>
<keyword evidence="4" id="KW-0238">DNA-binding</keyword>